<keyword evidence="13" id="KW-1185">Reference proteome</keyword>
<evidence type="ECO:0000256" key="7">
    <source>
        <dbReference type="ARBA" id="ARBA00023242"/>
    </source>
</evidence>
<organism evidence="13 14">
    <name type="scientific">Glossina fuscipes</name>
    <dbReference type="NCBI Taxonomy" id="7396"/>
    <lineage>
        <taxon>Eukaryota</taxon>
        <taxon>Metazoa</taxon>
        <taxon>Ecdysozoa</taxon>
        <taxon>Arthropoda</taxon>
        <taxon>Hexapoda</taxon>
        <taxon>Insecta</taxon>
        <taxon>Pterygota</taxon>
        <taxon>Neoptera</taxon>
        <taxon>Endopterygota</taxon>
        <taxon>Diptera</taxon>
        <taxon>Brachycera</taxon>
        <taxon>Muscomorpha</taxon>
        <taxon>Hippoboscoidea</taxon>
        <taxon>Glossinidae</taxon>
        <taxon>Glossina</taxon>
    </lineage>
</organism>
<feature type="compositionally biased region" description="Polar residues" evidence="11">
    <location>
        <begin position="416"/>
        <end position="425"/>
    </location>
</feature>
<dbReference type="Gene3D" id="1.10.10.60">
    <property type="entry name" value="Homeodomain-like"/>
    <property type="match status" value="1"/>
</dbReference>
<feature type="compositionally biased region" description="Low complexity" evidence="11">
    <location>
        <begin position="309"/>
        <end position="360"/>
    </location>
</feature>
<evidence type="ECO:0000256" key="10">
    <source>
        <dbReference type="RuleBase" id="RU000682"/>
    </source>
</evidence>
<dbReference type="AlphaFoldDB" id="A0A9C5Z8B0"/>
<dbReference type="SUPFAM" id="SSF46689">
    <property type="entry name" value="Homeodomain-like"/>
    <property type="match status" value="1"/>
</dbReference>
<feature type="compositionally biased region" description="Low complexity" evidence="11">
    <location>
        <begin position="163"/>
        <end position="216"/>
    </location>
</feature>
<dbReference type="KEGG" id="gfs:119640138"/>
<dbReference type="PANTHER" id="PTHR46110:SF3">
    <property type="entry name" value="HOMEOBOX PROTEIN HMX"/>
    <property type="match status" value="1"/>
</dbReference>
<evidence type="ECO:0000256" key="1">
    <source>
        <dbReference type="ARBA" id="ARBA00004123"/>
    </source>
</evidence>
<dbReference type="PROSITE" id="PS00027">
    <property type="entry name" value="HOMEOBOX_1"/>
    <property type="match status" value="1"/>
</dbReference>
<dbReference type="GO" id="GO:0000981">
    <property type="term" value="F:DNA-binding transcription factor activity, RNA polymerase II-specific"/>
    <property type="evidence" value="ECO:0007669"/>
    <property type="project" value="InterPro"/>
</dbReference>
<dbReference type="GeneID" id="119640138"/>
<proteinExistence type="inferred from homology"/>
<dbReference type="Pfam" id="PF00046">
    <property type="entry name" value="Homeodomain"/>
    <property type="match status" value="1"/>
</dbReference>
<keyword evidence="5 9" id="KW-0371">Homeobox</keyword>
<accession>A0A9C5Z8B0</accession>
<feature type="region of interest" description="Disordered" evidence="11">
    <location>
        <begin position="1"/>
        <end position="75"/>
    </location>
</feature>
<feature type="compositionally biased region" description="Polar residues" evidence="11">
    <location>
        <begin position="148"/>
        <end position="162"/>
    </location>
</feature>
<evidence type="ECO:0000256" key="6">
    <source>
        <dbReference type="ARBA" id="ARBA00023163"/>
    </source>
</evidence>
<feature type="region of interest" description="Disordered" evidence="11">
    <location>
        <begin position="300"/>
        <end position="465"/>
    </location>
</feature>
<gene>
    <name evidence="14" type="primary">LOC119640138</name>
</gene>
<comment type="subcellular location">
    <subcellularLocation>
        <location evidence="1 9 10">Nucleus</location>
    </subcellularLocation>
</comment>
<evidence type="ECO:0000256" key="2">
    <source>
        <dbReference type="ARBA" id="ARBA00022473"/>
    </source>
</evidence>
<evidence type="ECO:0000256" key="11">
    <source>
        <dbReference type="SAM" id="MobiDB-lite"/>
    </source>
</evidence>
<reference evidence="14" key="1">
    <citation type="submission" date="2025-08" db="UniProtKB">
        <authorList>
            <consortium name="RefSeq"/>
        </authorList>
    </citation>
    <scope>IDENTIFICATION</scope>
    <source>
        <tissue evidence="14">Whole body pupa</tissue>
    </source>
</reference>
<dbReference type="CDD" id="cd00086">
    <property type="entry name" value="homeodomain"/>
    <property type="match status" value="1"/>
</dbReference>
<sequence>MSSSEHEVDISVVSSPEPSPTGCGPDGRDSPMHSNSPARSVGASTPNSNHTPTSAHGTPNSSRTYHSSPPITAVPPTVLHHHLQHHLSTLSGGHPVALHHALHSFGHLAHPAHQHLLHPAAVTPTAGQFIGTERLSPPPMAAVAPKSPGSSSNTEESQTQHLSNSNNNNSKVANNNHNHNNNNTNCGDLNNSSGQNNLLLGGNNGNNNNNSNNNNNKVTTGHGFTSFSISSILSRNEPAKKNGPNLITPIPHLPPATVGGGGPQDAAMLSRLGFISQWGALAGRYAALCPPGWPWASQRMPFHSPTHDSSSTNTTENPSSPTSLSPSHNGLINGNSNSGSSNNNNNNTSNNNNSHSNNSGTKSPSPHPTGYHINVGSSAIHSHHSHQLSHHGHQSITPNSSNSNSMSHHSTSHSSANYMLPTSSNESDDEGEEIIEEDDGTDGPSDSSSPQGDTNQTKRKKKTRTVFSRAQVFQLESTFDLKRYLSSSERAGLAASLRLTETQVKIWFQNRRNKWKRQLAAELEAANMANMAHAAQRLVRVPVLYHDGGATSFVPPPPPHPHAMQYYAAAAARNTSPPRPPLSSLV</sequence>
<protein>
    <submittedName>
        <fullName evidence="14">Homeobox protein Hmx</fullName>
    </submittedName>
</protein>
<evidence type="ECO:0000256" key="5">
    <source>
        <dbReference type="ARBA" id="ARBA00023155"/>
    </source>
</evidence>
<dbReference type="PROSITE" id="PS50071">
    <property type="entry name" value="HOMEOBOX_2"/>
    <property type="match status" value="1"/>
</dbReference>
<dbReference type="InterPro" id="IPR020479">
    <property type="entry name" value="HD_metazoa"/>
</dbReference>
<feature type="compositionally biased region" description="Low complexity" evidence="11">
    <location>
        <begin position="394"/>
        <end position="415"/>
    </location>
</feature>
<dbReference type="InterPro" id="IPR051300">
    <property type="entry name" value="HMX_Homeobox_TF"/>
</dbReference>
<dbReference type="FunFam" id="1.10.10.60:FF:000053">
    <property type="entry name" value="H6 family homeobox 2"/>
    <property type="match status" value="1"/>
</dbReference>
<dbReference type="PANTHER" id="PTHR46110">
    <property type="entry name" value="HOMEOBOX PROTEIN HMX"/>
    <property type="match status" value="1"/>
</dbReference>
<feature type="compositionally biased region" description="Polar residues" evidence="11">
    <location>
        <begin position="32"/>
        <end position="70"/>
    </location>
</feature>
<dbReference type="InterPro" id="IPR009057">
    <property type="entry name" value="Homeodomain-like_sf"/>
</dbReference>
<evidence type="ECO:0000256" key="8">
    <source>
        <dbReference type="ARBA" id="ARBA00038165"/>
    </source>
</evidence>
<dbReference type="GO" id="GO:0000977">
    <property type="term" value="F:RNA polymerase II transcription regulatory region sequence-specific DNA binding"/>
    <property type="evidence" value="ECO:0007669"/>
    <property type="project" value="TreeGrafter"/>
</dbReference>
<comment type="similarity">
    <text evidence="8">Belongs to the HMX homeobox family.</text>
</comment>
<keyword evidence="4 9" id="KW-0238">DNA-binding</keyword>
<dbReference type="PRINTS" id="PR00024">
    <property type="entry name" value="HOMEOBOX"/>
</dbReference>
<name>A0A9C5Z8B0_9MUSC</name>
<dbReference type="InterPro" id="IPR001356">
    <property type="entry name" value="HD"/>
</dbReference>
<evidence type="ECO:0000313" key="13">
    <source>
        <dbReference type="Proteomes" id="UP000092443"/>
    </source>
</evidence>
<dbReference type="SMART" id="SM00389">
    <property type="entry name" value="HOX"/>
    <property type="match status" value="1"/>
</dbReference>
<keyword evidence="2" id="KW-0217">Developmental protein</keyword>
<keyword evidence="3" id="KW-0805">Transcription regulation</keyword>
<dbReference type="InterPro" id="IPR017970">
    <property type="entry name" value="Homeobox_CS"/>
</dbReference>
<keyword evidence="7 9" id="KW-0539">Nucleus</keyword>
<evidence type="ECO:0000256" key="4">
    <source>
        <dbReference type="ARBA" id="ARBA00023125"/>
    </source>
</evidence>
<feature type="DNA-binding region" description="Homeobox" evidence="9">
    <location>
        <begin position="460"/>
        <end position="519"/>
    </location>
</feature>
<feature type="region of interest" description="Disordered" evidence="11">
    <location>
        <begin position="130"/>
        <end position="222"/>
    </location>
</feature>
<feature type="domain" description="Homeobox" evidence="12">
    <location>
        <begin position="458"/>
        <end position="518"/>
    </location>
</feature>
<dbReference type="Proteomes" id="UP000092443">
    <property type="component" value="Unplaced"/>
</dbReference>
<evidence type="ECO:0000256" key="9">
    <source>
        <dbReference type="PROSITE-ProRule" id="PRU00108"/>
    </source>
</evidence>
<evidence type="ECO:0000313" key="14">
    <source>
        <dbReference type="RefSeq" id="XP_037893906.1"/>
    </source>
</evidence>
<dbReference type="GO" id="GO:0005634">
    <property type="term" value="C:nucleus"/>
    <property type="evidence" value="ECO:0007669"/>
    <property type="project" value="UniProtKB-SubCell"/>
</dbReference>
<feature type="compositionally biased region" description="Low complexity" evidence="11">
    <location>
        <begin position="442"/>
        <end position="454"/>
    </location>
</feature>
<evidence type="ECO:0000256" key="3">
    <source>
        <dbReference type="ARBA" id="ARBA00023015"/>
    </source>
</evidence>
<evidence type="ECO:0000259" key="12">
    <source>
        <dbReference type="PROSITE" id="PS50071"/>
    </source>
</evidence>
<keyword evidence="6" id="KW-0804">Transcription</keyword>
<feature type="compositionally biased region" description="Acidic residues" evidence="11">
    <location>
        <begin position="426"/>
        <end position="441"/>
    </location>
</feature>
<feature type="compositionally biased region" description="Basic residues" evidence="11">
    <location>
        <begin position="381"/>
        <end position="393"/>
    </location>
</feature>
<dbReference type="RefSeq" id="XP_037893906.1">
    <property type="nucleotide sequence ID" value="XM_038037978.1"/>
</dbReference>